<keyword evidence="2" id="KW-1185">Reference proteome</keyword>
<reference evidence="1" key="1">
    <citation type="journal article" date="2020" name="Stud. Mycol.">
        <title>101 Dothideomycetes genomes: a test case for predicting lifestyles and emergence of pathogens.</title>
        <authorList>
            <person name="Haridas S."/>
            <person name="Albert R."/>
            <person name="Binder M."/>
            <person name="Bloem J."/>
            <person name="Labutti K."/>
            <person name="Salamov A."/>
            <person name="Andreopoulos B."/>
            <person name="Baker S."/>
            <person name="Barry K."/>
            <person name="Bills G."/>
            <person name="Bluhm B."/>
            <person name="Cannon C."/>
            <person name="Castanera R."/>
            <person name="Culley D."/>
            <person name="Daum C."/>
            <person name="Ezra D."/>
            <person name="Gonzalez J."/>
            <person name="Henrissat B."/>
            <person name="Kuo A."/>
            <person name="Liang C."/>
            <person name="Lipzen A."/>
            <person name="Lutzoni F."/>
            <person name="Magnuson J."/>
            <person name="Mondo S."/>
            <person name="Nolan M."/>
            <person name="Ohm R."/>
            <person name="Pangilinan J."/>
            <person name="Park H.-J."/>
            <person name="Ramirez L."/>
            <person name="Alfaro M."/>
            <person name="Sun H."/>
            <person name="Tritt A."/>
            <person name="Yoshinaga Y."/>
            <person name="Zwiers L.-H."/>
            <person name="Turgeon B."/>
            <person name="Goodwin S."/>
            <person name="Spatafora J."/>
            <person name="Crous P."/>
            <person name="Grigoriev I."/>
        </authorList>
    </citation>
    <scope>NUCLEOTIDE SEQUENCE</scope>
    <source>
        <strain evidence="1">ATCC 36951</strain>
    </source>
</reference>
<dbReference type="EMBL" id="ML993651">
    <property type="protein sequence ID" value="KAF2158718.1"/>
    <property type="molecule type" value="Genomic_DNA"/>
</dbReference>
<dbReference type="GeneID" id="54563355"/>
<organism evidence="1 2">
    <name type="scientific">Zasmidium cellare ATCC 36951</name>
    <dbReference type="NCBI Taxonomy" id="1080233"/>
    <lineage>
        <taxon>Eukaryota</taxon>
        <taxon>Fungi</taxon>
        <taxon>Dikarya</taxon>
        <taxon>Ascomycota</taxon>
        <taxon>Pezizomycotina</taxon>
        <taxon>Dothideomycetes</taxon>
        <taxon>Dothideomycetidae</taxon>
        <taxon>Mycosphaerellales</taxon>
        <taxon>Mycosphaerellaceae</taxon>
        <taxon>Zasmidium</taxon>
    </lineage>
</organism>
<dbReference type="Proteomes" id="UP000799537">
    <property type="component" value="Unassembled WGS sequence"/>
</dbReference>
<dbReference type="OrthoDB" id="3625779at2759"/>
<dbReference type="RefSeq" id="XP_033659607.1">
    <property type="nucleotide sequence ID" value="XM_033810083.1"/>
</dbReference>
<accession>A0A6A6BXF2</accession>
<dbReference type="AlphaFoldDB" id="A0A6A6BXF2"/>
<proteinExistence type="predicted"/>
<gene>
    <name evidence="1" type="ORF">M409DRAFT_30813</name>
</gene>
<evidence type="ECO:0000313" key="2">
    <source>
        <dbReference type="Proteomes" id="UP000799537"/>
    </source>
</evidence>
<sequence length="188" mass="21268">MAHAGLLGGNYLRFNDEIHINISELYRAAAQANLWLGEEYRQGAAGPAVVERARLGVQVVAMGNLLRGFARASGRGYTEEEVRMWKVIVKGLFEVIKRWDGRTMDAMVFPALMREEMRDLGRRGLIGESFFEGDVQPNSLRADLDMLLQYLAVKTVEAYTAREALRTTTRPEPSVLHTVSSWIKNLRR</sequence>
<name>A0A6A6BXF2_ZASCE</name>
<evidence type="ECO:0000313" key="1">
    <source>
        <dbReference type="EMBL" id="KAF2158718.1"/>
    </source>
</evidence>
<protein>
    <submittedName>
        <fullName evidence="1">Uncharacterized protein</fullName>
    </submittedName>
</protein>